<dbReference type="AlphaFoldDB" id="A0A6C0E8I6"/>
<organism evidence="2">
    <name type="scientific">viral metagenome</name>
    <dbReference type="NCBI Taxonomy" id="1070528"/>
    <lineage>
        <taxon>unclassified sequences</taxon>
        <taxon>metagenomes</taxon>
        <taxon>organismal metagenomes</taxon>
    </lineage>
</organism>
<evidence type="ECO:0000313" key="2">
    <source>
        <dbReference type="EMBL" id="QHT25118.1"/>
    </source>
</evidence>
<protein>
    <submittedName>
        <fullName evidence="2">Uncharacterized protein</fullName>
    </submittedName>
</protein>
<sequence length="654" mass="75386">MTTELSNKTKKKQYQRDGNIKMKKKKTKILQKEKKDKYNVTGATPVTQDEKNKKIQDEVGLNKDLSFKALESETKSHNYVWGLGVEHEMQLFHIPVSGMKNANILFDSQESTCFLTGDHEESGACTKLRKAGEEYYSPPNKERKLLLRKKDLLTDEEYKWLMGTDWELTGRQAAGCEGGSTILARTPVLMPELITGSHQNRTIDSIHREIIYLEEKFIKLQMKNPITRRKVAKYGPLKPHACNFLSDIKVPVRPTIHSDEYQFEGDQDFRDYLGSYHITITLPHLPTIETHDFVNLHRYFGMQFQWIEPLINGVYFSPDPDSVGNGPNKVKGSARIMLVGWGTLGGSDLRKLGATKPGEKVPFSEYGIGRASNIKAEWQDAVDFPDAEKIKKCVKTAPPLARYAKYPQKALTINTSDVRTFNFEPDRKKCEELSNPSDCPRIDAAPMVPPYGMELRIFDHFDVKYLLDLMKVLILLAANGQRHHPTDYVQKDKSWIDAVKNSMQEGWNATLSSDYIKSLQKNLGLKLDCPSNRLDHVYDTLIKELHQLNHTHYICQLMMEEPDKEPKSHPVNRYCWELSFNKKFKKPVVDFLKNVYRKGQGVSLSQFKRDFFKHFEEYLWRNDVEDLLYALETSHIVNLETEKGKITKVKILVD</sequence>
<dbReference type="EMBL" id="MN739756">
    <property type="protein sequence ID" value="QHT25118.1"/>
    <property type="molecule type" value="Genomic_DNA"/>
</dbReference>
<evidence type="ECO:0000256" key="1">
    <source>
        <dbReference type="SAM" id="MobiDB-lite"/>
    </source>
</evidence>
<feature type="region of interest" description="Disordered" evidence="1">
    <location>
        <begin position="1"/>
        <end position="28"/>
    </location>
</feature>
<name>A0A6C0E8I6_9ZZZZ</name>
<reference evidence="2" key="1">
    <citation type="journal article" date="2020" name="Nature">
        <title>Giant virus diversity and host interactions through global metagenomics.</title>
        <authorList>
            <person name="Schulz F."/>
            <person name="Roux S."/>
            <person name="Paez-Espino D."/>
            <person name="Jungbluth S."/>
            <person name="Walsh D.A."/>
            <person name="Denef V.J."/>
            <person name="McMahon K.D."/>
            <person name="Konstantinidis K.T."/>
            <person name="Eloe-Fadrosh E.A."/>
            <person name="Kyrpides N.C."/>
            <person name="Woyke T."/>
        </authorList>
    </citation>
    <scope>NUCLEOTIDE SEQUENCE</scope>
    <source>
        <strain evidence="2">GVMAG-M-3300023179-150</strain>
    </source>
</reference>
<accession>A0A6C0E8I6</accession>
<proteinExistence type="predicted"/>